<feature type="transmembrane region" description="Helical" evidence="4">
    <location>
        <begin position="236"/>
        <end position="260"/>
    </location>
</feature>
<dbReference type="PANTHER" id="PTHR11860:SF118">
    <property type="entry name" value="CMRF35-LIKE MOLECULE 3-RELATED"/>
    <property type="match status" value="1"/>
</dbReference>
<dbReference type="SMART" id="SM00409">
    <property type="entry name" value="IG"/>
    <property type="match status" value="2"/>
</dbReference>
<name>A0AA88NG95_TACVA</name>
<dbReference type="AlphaFoldDB" id="A0AA88NG95"/>
<organism evidence="7 8">
    <name type="scientific">Tachysurus vachellii</name>
    <name type="common">Darkbarbel catfish</name>
    <name type="synonym">Pelteobagrus vachellii</name>
    <dbReference type="NCBI Taxonomy" id="175792"/>
    <lineage>
        <taxon>Eukaryota</taxon>
        <taxon>Metazoa</taxon>
        <taxon>Chordata</taxon>
        <taxon>Craniata</taxon>
        <taxon>Vertebrata</taxon>
        <taxon>Euteleostomi</taxon>
        <taxon>Actinopterygii</taxon>
        <taxon>Neopterygii</taxon>
        <taxon>Teleostei</taxon>
        <taxon>Ostariophysi</taxon>
        <taxon>Siluriformes</taxon>
        <taxon>Bagridae</taxon>
        <taxon>Tachysurus</taxon>
    </lineage>
</organism>
<proteinExistence type="predicted"/>
<dbReference type="Pfam" id="PF07686">
    <property type="entry name" value="V-set"/>
    <property type="match status" value="2"/>
</dbReference>
<dbReference type="InterPro" id="IPR050671">
    <property type="entry name" value="CD300_family_receptors"/>
</dbReference>
<dbReference type="InterPro" id="IPR036179">
    <property type="entry name" value="Ig-like_dom_sf"/>
</dbReference>
<dbReference type="InterPro" id="IPR013783">
    <property type="entry name" value="Ig-like_fold"/>
</dbReference>
<evidence type="ECO:0000256" key="5">
    <source>
        <dbReference type="SAM" id="SignalP"/>
    </source>
</evidence>
<accession>A0AA88NG95</accession>
<dbReference type="PROSITE" id="PS50835">
    <property type="entry name" value="IG_LIKE"/>
    <property type="match status" value="1"/>
</dbReference>
<feature type="domain" description="Ig-like" evidence="6">
    <location>
        <begin position="36"/>
        <end position="117"/>
    </location>
</feature>
<dbReference type="EMBL" id="JAVHJS010000005">
    <property type="protein sequence ID" value="KAK2858231.1"/>
    <property type="molecule type" value="Genomic_DNA"/>
</dbReference>
<dbReference type="GO" id="GO:0005886">
    <property type="term" value="C:plasma membrane"/>
    <property type="evidence" value="ECO:0007669"/>
    <property type="project" value="TreeGrafter"/>
</dbReference>
<keyword evidence="5" id="KW-0732">Signal</keyword>
<dbReference type="Gene3D" id="2.60.40.10">
    <property type="entry name" value="Immunoglobulins"/>
    <property type="match status" value="2"/>
</dbReference>
<dbReference type="InterPro" id="IPR013106">
    <property type="entry name" value="Ig_V-set"/>
</dbReference>
<dbReference type="InterPro" id="IPR003599">
    <property type="entry name" value="Ig_sub"/>
</dbReference>
<comment type="subcellular location">
    <subcellularLocation>
        <location evidence="1">Membrane</location>
    </subcellularLocation>
</comment>
<dbReference type="Proteomes" id="UP001187315">
    <property type="component" value="Unassembled WGS sequence"/>
</dbReference>
<keyword evidence="2 4" id="KW-0812">Transmembrane</keyword>
<comment type="caution">
    <text evidence="7">The sequence shown here is derived from an EMBL/GenBank/DDBJ whole genome shotgun (WGS) entry which is preliminary data.</text>
</comment>
<keyword evidence="3 4" id="KW-0472">Membrane</keyword>
<evidence type="ECO:0000256" key="4">
    <source>
        <dbReference type="SAM" id="Phobius"/>
    </source>
</evidence>
<dbReference type="PANTHER" id="PTHR11860">
    <property type="entry name" value="POLYMERIC-IMMUNOGLOBULIN RECEPTOR"/>
    <property type="match status" value="1"/>
</dbReference>
<feature type="chain" id="PRO_5041733750" description="Ig-like domain-containing protein" evidence="5">
    <location>
        <begin position="19"/>
        <end position="365"/>
    </location>
</feature>
<evidence type="ECO:0000259" key="6">
    <source>
        <dbReference type="PROSITE" id="PS50835"/>
    </source>
</evidence>
<evidence type="ECO:0000256" key="2">
    <source>
        <dbReference type="ARBA" id="ARBA00022692"/>
    </source>
</evidence>
<keyword evidence="4" id="KW-1133">Transmembrane helix</keyword>
<evidence type="ECO:0000256" key="1">
    <source>
        <dbReference type="ARBA" id="ARBA00004370"/>
    </source>
</evidence>
<gene>
    <name evidence="7" type="ORF">Q7C36_006150</name>
</gene>
<dbReference type="GO" id="GO:0004888">
    <property type="term" value="F:transmembrane signaling receptor activity"/>
    <property type="evidence" value="ECO:0007669"/>
    <property type="project" value="TreeGrafter"/>
</dbReference>
<evidence type="ECO:0000256" key="3">
    <source>
        <dbReference type="ARBA" id="ARBA00023136"/>
    </source>
</evidence>
<reference evidence="7" key="1">
    <citation type="submission" date="2023-08" db="EMBL/GenBank/DDBJ databases">
        <title>Pelteobagrus vachellii genome.</title>
        <authorList>
            <person name="Liu H."/>
        </authorList>
    </citation>
    <scope>NUCLEOTIDE SEQUENCE</scope>
    <source>
        <strain evidence="7">PRFRI_2022a</strain>
        <tissue evidence="7">Muscle</tissue>
    </source>
</reference>
<protein>
    <recommendedName>
        <fullName evidence="6">Ig-like domain-containing protein</fullName>
    </recommendedName>
</protein>
<evidence type="ECO:0000313" key="8">
    <source>
        <dbReference type="Proteomes" id="UP001187315"/>
    </source>
</evidence>
<dbReference type="SUPFAM" id="SSF48726">
    <property type="entry name" value="Immunoglobulin"/>
    <property type="match status" value="2"/>
</dbReference>
<dbReference type="CDD" id="cd05716">
    <property type="entry name" value="IgV_pIgR_like"/>
    <property type="match status" value="1"/>
</dbReference>
<dbReference type="InterPro" id="IPR007110">
    <property type="entry name" value="Ig-like_dom"/>
</dbReference>
<sequence length="365" mass="40406">MKSLLIFTFCLISDGGASNEVTGYSGGGILIKCKYGAKVTQRPKYFCKGSMRDCSDQIKTENENQWVNSGRFSLFDDTKSSEFWVMIRELTVQDTGTYHCGVNVTSGNDIKTSVNLNVKEDLSYGKSISKTVHAGGDLNVSCKYPESLKSHPKFVCRRLQTAACSYNTSVKGSTKYVKTGKISLYDDKEKQIFSVSIRDATEQDSGEYWCGAEVPWRSDHGYKVYFTRIDLTVTGFPASTVITVTVILLLLLIGTIILILTLQNRHKMQAGTTFQNSGNGQEVPLDVHEYEEIKITRRLSASNAEMSTVYVTAQLPTISSDHHNAYVKRGLPTNPCDSSVYSSAQLSTIPSDQNIYSKAQLPTCL</sequence>
<feature type="signal peptide" evidence="5">
    <location>
        <begin position="1"/>
        <end position="18"/>
    </location>
</feature>
<keyword evidence="8" id="KW-1185">Reference proteome</keyword>
<evidence type="ECO:0000313" key="7">
    <source>
        <dbReference type="EMBL" id="KAK2858231.1"/>
    </source>
</evidence>